<feature type="repeat" description="ANK" evidence="1">
    <location>
        <begin position="653"/>
        <end position="685"/>
    </location>
</feature>
<name>A0A1I8H0P6_9PLAT</name>
<dbReference type="InterPro" id="IPR036770">
    <property type="entry name" value="Ankyrin_rpt-contain_sf"/>
</dbReference>
<keyword evidence="1" id="KW-0040">ANK repeat</keyword>
<dbReference type="PROSITE" id="PS50088">
    <property type="entry name" value="ANK_REPEAT"/>
    <property type="match status" value="1"/>
</dbReference>
<feature type="compositionally biased region" description="Basic and acidic residues" evidence="2">
    <location>
        <begin position="1481"/>
        <end position="1491"/>
    </location>
</feature>
<dbReference type="SMART" id="SM00248">
    <property type="entry name" value="ANK"/>
    <property type="match status" value="7"/>
</dbReference>
<feature type="transmembrane region" description="Helical" evidence="3">
    <location>
        <begin position="1218"/>
        <end position="1242"/>
    </location>
</feature>
<keyword evidence="3" id="KW-0472">Membrane</keyword>
<dbReference type="GO" id="GO:0005886">
    <property type="term" value="C:plasma membrane"/>
    <property type="evidence" value="ECO:0007669"/>
    <property type="project" value="TreeGrafter"/>
</dbReference>
<dbReference type="GO" id="GO:0005261">
    <property type="term" value="F:monoatomic cation channel activity"/>
    <property type="evidence" value="ECO:0007669"/>
    <property type="project" value="TreeGrafter"/>
</dbReference>
<dbReference type="InterPro" id="IPR002110">
    <property type="entry name" value="Ankyrin_rpt"/>
</dbReference>
<dbReference type="Pfam" id="PF00023">
    <property type="entry name" value="Ank"/>
    <property type="match status" value="1"/>
</dbReference>
<dbReference type="PANTHER" id="PTHR13800">
    <property type="entry name" value="TRANSIENT RECEPTOR POTENTIAL CATION CHANNEL, SUBFAMILY M, MEMBER 6"/>
    <property type="match status" value="1"/>
</dbReference>
<dbReference type="PANTHER" id="PTHR13800:SF1">
    <property type="entry name" value="TRANSIENT RECEPTOR POTENTIAL CATION CHANNEL TRPM"/>
    <property type="match status" value="1"/>
</dbReference>
<keyword evidence="3" id="KW-0812">Transmembrane</keyword>
<reference evidence="5" key="1">
    <citation type="submission" date="2016-11" db="UniProtKB">
        <authorList>
            <consortium name="WormBaseParasite"/>
        </authorList>
    </citation>
    <scope>IDENTIFICATION</scope>
</reference>
<keyword evidence="4" id="KW-1185">Reference proteome</keyword>
<proteinExistence type="predicted"/>
<keyword evidence="3" id="KW-1133">Transmembrane helix</keyword>
<accession>A0A1I8H0P6</accession>
<evidence type="ECO:0000256" key="1">
    <source>
        <dbReference type="PROSITE-ProRule" id="PRU00023"/>
    </source>
</evidence>
<dbReference type="Pfam" id="PF12796">
    <property type="entry name" value="Ank_2"/>
    <property type="match status" value="1"/>
</dbReference>
<dbReference type="WBParaSite" id="maker-uti_cns_0003925-snap-gene-0.24-mRNA-1">
    <property type="protein sequence ID" value="maker-uti_cns_0003925-snap-gene-0.24-mRNA-1"/>
    <property type="gene ID" value="maker-uti_cns_0003925-snap-gene-0.24"/>
</dbReference>
<dbReference type="SUPFAM" id="SSF48403">
    <property type="entry name" value="Ankyrin repeat"/>
    <property type="match status" value="2"/>
</dbReference>
<dbReference type="PROSITE" id="PS50297">
    <property type="entry name" value="ANK_REP_REGION"/>
    <property type="match status" value="1"/>
</dbReference>
<evidence type="ECO:0000256" key="2">
    <source>
        <dbReference type="SAM" id="MobiDB-lite"/>
    </source>
</evidence>
<dbReference type="InterPro" id="IPR050927">
    <property type="entry name" value="TRPM"/>
</dbReference>
<evidence type="ECO:0000256" key="3">
    <source>
        <dbReference type="SAM" id="Phobius"/>
    </source>
</evidence>
<evidence type="ECO:0000313" key="4">
    <source>
        <dbReference type="Proteomes" id="UP000095280"/>
    </source>
</evidence>
<feature type="region of interest" description="Disordered" evidence="2">
    <location>
        <begin position="1459"/>
        <end position="1496"/>
    </location>
</feature>
<dbReference type="GO" id="GO:0030001">
    <property type="term" value="P:metal ion transport"/>
    <property type="evidence" value="ECO:0007669"/>
    <property type="project" value="TreeGrafter"/>
</dbReference>
<feature type="transmembrane region" description="Helical" evidence="3">
    <location>
        <begin position="1298"/>
        <end position="1323"/>
    </location>
</feature>
<evidence type="ECO:0000313" key="5">
    <source>
        <dbReference type="WBParaSite" id="maker-uti_cns_0003925-snap-gene-0.24-mRNA-1"/>
    </source>
</evidence>
<organism evidence="4 5">
    <name type="scientific">Macrostomum lignano</name>
    <dbReference type="NCBI Taxonomy" id="282301"/>
    <lineage>
        <taxon>Eukaryota</taxon>
        <taxon>Metazoa</taxon>
        <taxon>Spiralia</taxon>
        <taxon>Lophotrochozoa</taxon>
        <taxon>Platyhelminthes</taxon>
        <taxon>Rhabditophora</taxon>
        <taxon>Macrostomorpha</taxon>
        <taxon>Macrostomida</taxon>
        <taxon>Macrostomidae</taxon>
        <taxon>Macrostomum</taxon>
    </lineage>
</organism>
<protein>
    <submittedName>
        <fullName evidence="5">ANK_REP_REGION domain-containing protein</fullName>
    </submittedName>
</protein>
<dbReference type="Proteomes" id="UP000095280">
    <property type="component" value="Unplaced"/>
</dbReference>
<sequence length="1543" mass="176667">VCTSAQRYPQLLGMSEADYKKSTNEDLCWLKSATEEQVDDNPNKELLLVARKYDFIKVRKILSEESTDLQLLMDDNLRTGAHYAAMHQDGEEALAEIVQRFGTACLVSPDVDKITPLHLSACYHSAQSWEKNFQGVPSVRLYQLRDSNGNTCAHWAAQNSKDCTMVLTVNNQASGICWKLRNNGHETVFHHVLQYCQDRNVLKNILDCIAKTSGILGEKDAAGNTAAHFAAKSKIDAIEYVQEKWMKRQNNWLVSTNRKKETVLHLALMHCSEELAKRLLEQYYLPPHWCELRDNQGNTSLHVLAQCQGRDAVLLKAVEVASRQSQKQSFQNQDLEARQVQAQRLRPRKQDMSKAPGFLSTDLPGIQSAKFVDESSYLLAQNKRKSTVLHYAVENCQLETVKELLAKIKKFRHLLIADKAGNTILHIAAKRKDKAKMFNLLIEKFETKMERQLVKIISKRNNKNQSVLHLAIDVFDSADSENYPEATKENFKKLSIENLLKAMSEQEQEQELKLVDKAGNTLLHSLMQSQLTYDGVEQHILDRFKLLVSMGVDVKAVNNLNLNCLHATKLDASVLCKLLSKEEAATLFEVLLVNSATGAHIIHTFSGQYDLQQLSSLQGGQTMLDVIAKVSKTHKDILIKKRVNPQSCENAEHGETCLHFACAYGHQENIHFLLWSGLSLWSESHAGQTCVDYAYENGNFYDLVQAVRGYNDACRFNNDQNSSAEVSSDLIDVPTTHKEIRMVDVLCLLDPPQRALALPDRQAARTTLVSITNDYGTTRRQKQFTRGADTKKQKTDKMVLIRALEMDSKKIFRAALSLNMLTNATEALFTEYFIETLITEEDIRKAFSRQNMFKNMPHVDAATSELALIDLAAFFYRDEILPDLILTRQFELIPCCLSLLIQLGPEIIKMRAKAKGKHEQLLQLQKKVTNIAMNALNELFINANSIESELLFKYIRGEMKNLQLSSENGAAAECNKSSGPKFPYRVSDGYNDQIKYGSVLDLVKQADNPDLFATDCIYSLTKEEWRKPIYECSREQTNSQSCCASLCSFSYRPKISKPESPKAKFWIHTVAFVVFLGFFGWYILNFQRSFPLPEVDALLVAYLLSFGLQEATKIWRQRKARENCKIGSHVWCVPAYMVDWLNIFDLLAIVLMLVGLIARWFYYGMGFKVEDAYPSQMILSTSFSLFCFRSVSLLSYFEAVGPMINMLSSLIFYDLLPFLTILFVIFSCFGVFFTCLLFSFAWNPEAHVGNPYNGWQMFIQAATLPFNLLFGNFDLIEFTYSPDSTKLGKVAIKEGYEWFYHLLVFIFMGLVNVVMMNLLIALFNLRVTQIYGVATGIWRKRYFQMLQEYQTLTTIPPPFSFLKYIFNILQFVFSHCCKGCGAKNSISNENNFDADNDKRSYTAEYNRFLEFQAIQFRRCRSRLLRDTQWNRNDFDVVKAHAANELSDLKSELLEMLEEAKQHGKNSYRKQDSLSQASTMEPEPRVPRKLSDTDNNQKLLKELKEQYRKIEDKMHRQRRRMKGMESKLDQLLALVNQQPHHLSK</sequence>
<feature type="transmembrane region" description="Helical" evidence="3">
    <location>
        <begin position="1065"/>
        <end position="1084"/>
    </location>
</feature>
<feature type="transmembrane region" description="Helical" evidence="3">
    <location>
        <begin position="1146"/>
        <end position="1165"/>
    </location>
</feature>
<dbReference type="Gene3D" id="1.25.40.20">
    <property type="entry name" value="Ankyrin repeat-containing domain"/>
    <property type="match status" value="4"/>
</dbReference>